<reference evidence="2" key="1">
    <citation type="journal article" date="2022" name="G3 (Bethesda)">
        <title>High quality genome of the basidiomycete yeast Dioszegia hungarica PDD-24b-2 isolated from cloud water.</title>
        <authorList>
            <person name="Jarrige D."/>
            <person name="Haridas S."/>
            <person name="Bleykasten-Grosshans C."/>
            <person name="Joly M."/>
            <person name="Nadalig T."/>
            <person name="Sancelme M."/>
            <person name="Vuilleumier S."/>
            <person name="Grigoriev I.V."/>
            <person name="Amato P."/>
            <person name="Bringel F."/>
        </authorList>
    </citation>
    <scope>NUCLEOTIDE SEQUENCE</scope>
    <source>
        <strain evidence="2">PDD-24b-2</strain>
    </source>
</reference>
<keyword evidence="3" id="KW-1185">Reference proteome</keyword>
<accession>A0AA38LVU9</accession>
<dbReference type="Gene3D" id="3.90.79.10">
    <property type="entry name" value="Nucleoside Triphosphate Pyrophosphohydrolase"/>
    <property type="match status" value="1"/>
</dbReference>
<dbReference type="GeneID" id="77726369"/>
<gene>
    <name evidence="2" type="ORF">MKK02DRAFT_26272</name>
</gene>
<dbReference type="RefSeq" id="XP_052945761.1">
    <property type="nucleotide sequence ID" value="XM_053087168.1"/>
</dbReference>
<dbReference type="Proteomes" id="UP001164286">
    <property type="component" value="Unassembled WGS sequence"/>
</dbReference>
<dbReference type="PANTHER" id="PTHR13622">
    <property type="entry name" value="THIAMIN PYROPHOSPHOKINASE"/>
    <property type="match status" value="1"/>
</dbReference>
<evidence type="ECO:0000259" key="1">
    <source>
        <dbReference type="PROSITE" id="PS51462"/>
    </source>
</evidence>
<dbReference type="PANTHER" id="PTHR13622:SF8">
    <property type="entry name" value="THIAMIN PYROPHOSPHOKINASE 1"/>
    <property type="match status" value="1"/>
</dbReference>
<evidence type="ECO:0000313" key="2">
    <source>
        <dbReference type="EMBL" id="KAI9635984.1"/>
    </source>
</evidence>
<dbReference type="FunFam" id="3.90.79.10:FF:000019">
    <property type="entry name" value="Thiamin pyrophosphokinase, putative"/>
    <property type="match status" value="1"/>
</dbReference>
<dbReference type="AlphaFoldDB" id="A0AA38LVU9"/>
<dbReference type="SUPFAM" id="SSF55811">
    <property type="entry name" value="Nudix"/>
    <property type="match status" value="1"/>
</dbReference>
<dbReference type="InterPro" id="IPR000086">
    <property type="entry name" value="NUDIX_hydrolase_dom"/>
</dbReference>
<dbReference type="GO" id="GO:0044715">
    <property type="term" value="F:8-oxo-dGDP phosphatase activity"/>
    <property type="evidence" value="ECO:0007669"/>
    <property type="project" value="UniProtKB-ARBA"/>
</dbReference>
<dbReference type="PROSITE" id="PS51462">
    <property type="entry name" value="NUDIX"/>
    <property type="match status" value="1"/>
</dbReference>
<feature type="domain" description="Nudix hydrolase" evidence="1">
    <location>
        <begin position="191"/>
        <end position="338"/>
    </location>
</feature>
<sequence>MRSLLSIVEAADNLPAHPSSPYPTHSPDGTERYVPFHLTFSDFQASLAPVGLLRPTVLAELQADDGQEEGSPWQFYLTASASGSEAKQKEGNEGMEVDEHGEDLDVEVQCCFFADWVVRQGEEGMSRVMRETAERWKKEGKFAKQLAGWRNELYQIYASPKSSFFSSTAPQAPFANKAFTLERAACALFGLATFGVHLMAYEGEGKDMMLWVPRRSTTKPTFPGMLDNTVAGGIPAGISPLESMIKECQEEASLPESFVVSRLKAAGVITYFYITPDGYLQPELEYIYDLPLPSSTSAEYIKPKPCDDEVESFALMNVPDTLTAMYAGEFKPNCGSVIVDFMIRHGMVATDDEPNYLEIRWRLARRLGVAVPSG</sequence>
<dbReference type="EMBL" id="JAKWFO010000005">
    <property type="protein sequence ID" value="KAI9635984.1"/>
    <property type="molecule type" value="Genomic_DNA"/>
</dbReference>
<dbReference type="InterPro" id="IPR015797">
    <property type="entry name" value="NUDIX_hydrolase-like_dom_sf"/>
</dbReference>
<protein>
    <submittedName>
        <fullName evidence="2">NUDIX hydrolase domain-like protein</fullName>
    </submittedName>
</protein>
<comment type="caution">
    <text evidence="2">The sequence shown here is derived from an EMBL/GenBank/DDBJ whole genome shotgun (WGS) entry which is preliminary data.</text>
</comment>
<name>A0AA38LVU9_9TREE</name>
<evidence type="ECO:0000313" key="3">
    <source>
        <dbReference type="Proteomes" id="UP001164286"/>
    </source>
</evidence>
<dbReference type="Pfam" id="PF00293">
    <property type="entry name" value="NUDIX"/>
    <property type="match status" value="1"/>
</dbReference>
<proteinExistence type="predicted"/>
<dbReference type="CDD" id="cd03676">
    <property type="entry name" value="NUDIX_Tnr3_like"/>
    <property type="match status" value="1"/>
</dbReference>
<organism evidence="2 3">
    <name type="scientific">Dioszegia hungarica</name>
    <dbReference type="NCBI Taxonomy" id="4972"/>
    <lineage>
        <taxon>Eukaryota</taxon>
        <taxon>Fungi</taxon>
        <taxon>Dikarya</taxon>
        <taxon>Basidiomycota</taxon>
        <taxon>Agaricomycotina</taxon>
        <taxon>Tremellomycetes</taxon>
        <taxon>Tremellales</taxon>
        <taxon>Bulleribasidiaceae</taxon>
        <taxon>Dioszegia</taxon>
    </lineage>
</organism>
<keyword evidence="2" id="KW-0378">Hydrolase</keyword>